<proteinExistence type="predicted"/>
<comment type="caution">
    <text evidence="2">The sequence shown here is derived from an EMBL/GenBank/DDBJ whole genome shotgun (WGS) entry which is preliminary data.</text>
</comment>
<dbReference type="EMBL" id="QNRK01000042">
    <property type="protein sequence ID" value="RBP03777.1"/>
    <property type="molecule type" value="Genomic_DNA"/>
</dbReference>
<feature type="transmembrane region" description="Helical" evidence="1">
    <location>
        <begin position="7"/>
        <end position="24"/>
    </location>
</feature>
<keyword evidence="1" id="KW-0812">Transmembrane</keyword>
<dbReference type="AlphaFoldDB" id="A0A366EMX2"/>
<dbReference type="OrthoDB" id="4760162at2"/>
<keyword evidence="1" id="KW-0472">Membrane</keyword>
<reference evidence="2 3" key="1">
    <citation type="submission" date="2018-06" db="EMBL/GenBank/DDBJ databases">
        <title>Genomic Encyclopedia of Type Strains, Phase IV (KMG-IV): sequencing the most valuable type-strain genomes for metagenomic binning, comparative biology and taxonomic classification.</title>
        <authorList>
            <person name="Goeker M."/>
        </authorList>
    </citation>
    <scope>NUCLEOTIDE SEQUENCE [LARGE SCALE GENOMIC DNA]</scope>
    <source>
        <strain evidence="2 3">DSM 24875</strain>
    </source>
</reference>
<feature type="transmembrane region" description="Helical" evidence="1">
    <location>
        <begin position="44"/>
        <end position="66"/>
    </location>
</feature>
<evidence type="ECO:0000256" key="1">
    <source>
        <dbReference type="SAM" id="Phobius"/>
    </source>
</evidence>
<name>A0A366EMX2_9HYPH</name>
<dbReference type="InterPro" id="IPR025333">
    <property type="entry name" value="DUF4239"/>
</dbReference>
<feature type="transmembrane region" description="Helical" evidence="1">
    <location>
        <begin position="205"/>
        <end position="226"/>
    </location>
</feature>
<evidence type="ECO:0008006" key="4">
    <source>
        <dbReference type="Google" id="ProtNLM"/>
    </source>
</evidence>
<evidence type="ECO:0000313" key="3">
    <source>
        <dbReference type="Proteomes" id="UP000253529"/>
    </source>
</evidence>
<keyword evidence="1" id="KW-1133">Transmembrane helix</keyword>
<sequence length="269" mass="28233">MHSLTRSVAIGLTTFGASVVGMLIEWEAPLDMLNASKGAVGGMVGLVSLLLALVLGLLIWTAFGVFATQQSEAYSLGPVVADIDLALERYGPEGAGGRAGLRASLARSRARFFDGDGAGPRPFTFAETKTIFAGLDGYFDSLEPRTDRQRRELAKAWDLARKYQDTQMRMARQLASPFPPHVLTIVIGWATVLFLGNGLVATPNAITIIALLAGAISIATAIFLILELSHPYTGLIRISPAGVDSALGVLGEVAAAVPDGSARNEAAPA</sequence>
<accession>A0A366EMX2</accession>
<protein>
    <recommendedName>
        <fullName evidence="4">DUF4239 domain-containing protein</fullName>
    </recommendedName>
</protein>
<dbReference type="RefSeq" id="WP_113892489.1">
    <property type="nucleotide sequence ID" value="NZ_QNRK01000042.1"/>
</dbReference>
<dbReference type="Pfam" id="PF14023">
    <property type="entry name" value="Bestrophin-like"/>
    <property type="match status" value="1"/>
</dbReference>
<organism evidence="2 3">
    <name type="scientific">Roseiarcus fermentans</name>
    <dbReference type="NCBI Taxonomy" id="1473586"/>
    <lineage>
        <taxon>Bacteria</taxon>
        <taxon>Pseudomonadati</taxon>
        <taxon>Pseudomonadota</taxon>
        <taxon>Alphaproteobacteria</taxon>
        <taxon>Hyphomicrobiales</taxon>
        <taxon>Roseiarcaceae</taxon>
        <taxon>Roseiarcus</taxon>
    </lineage>
</organism>
<keyword evidence="3" id="KW-1185">Reference proteome</keyword>
<gene>
    <name evidence="2" type="ORF">DFR50_14224</name>
</gene>
<dbReference type="Proteomes" id="UP000253529">
    <property type="component" value="Unassembled WGS sequence"/>
</dbReference>
<feature type="transmembrane region" description="Helical" evidence="1">
    <location>
        <begin position="178"/>
        <end position="199"/>
    </location>
</feature>
<evidence type="ECO:0000313" key="2">
    <source>
        <dbReference type="EMBL" id="RBP03777.1"/>
    </source>
</evidence>